<sequence length="597" mass="68546">MQAELTLARPPRHFLPDTYELQSWADIQPFYDDLINRPIADTDALRQWFSDRSELESYLSENFAWRYIRMTCDTANAELVERLNFFIETIQPMMSTLGNELDRKALDSPWLGQLTNTAEQVMVRGMQLANAIFREENVPLQTEMQTEERQYGAIAGAMTVTIETDGIRQEVTLQKASDLLQSTDRSVRENAWFLIQERRFKDHETLDDLFDKLIGLRQQIAENAGFANFRDYMFAALGRFDYTPADCFTFHESVAEAVVPLLNQQAADRLAKLQRTDHSVQTLRPWDTKVDPEGNPPLVPFANAADLVDKTIRCFDRLDTTGELGNYLRVMRKMGHLDLDSRKGKAPGGYNYPLEEIGVPFIFMNATSSLRDLVTMVHEGGHAVHSFLTRELPLKAYRNPPMEVAELASMSMELMSMDHWDVFFENPDELRRAKLAHLESIIETLPWVATIDQFQHWLYGTPPESGSIHTPAERRAAWVRTYDRFADSVTDWSGLDHYKEYVWQKQLHLYEVPFYYIEYGIAQLGAIGVWRNYRQQAETGLQGYKNALALGYQAPIRDIYAAANVPFDFSKAHIGELMTFVQQEISDLKNQSPTSAG</sequence>
<dbReference type="Proteomes" id="UP000664628">
    <property type="component" value="Unassembled WGS sequence"/>
</dbReference>
<evidence type="ECO:0000256" key="2">
    <source>
        <dbReference type="ARBA" id="ARBA00022723"/>
    </source>
</evidence>
<dbReference type="PANTHER" id="PTHR11804:SF48">
    <property type="entry name" value="PUTATIVE-RELATED"/>
    <property type="match status" value="1"/>
</dbReference>
<comment type="similarity">
    <text evidence="6">Belongs to the peptidase M3 family.</text>
</comment>
<dbReference type="InterPro" id="IPR001567">
    <property type="entry name" value="Pept_M3A_M3B_dom"/>
</dbReference>
<dbReference type="Gene3D" id="1.10.1370.30">
    <property type="match status" value="1"/>
</dbReference>
<dbReference type="NCBIfam" id="TIGR02289">
    <property type="entry name" value="M3_not_pepF"/>
    <property type="match status" value="1"/>
</dbReference>
<accession>A0ABS3JIU5</accession>
<proteinExistence type="inferred from homology"/>
<comment type="cofactor">
    <cofactor evidence="6">
        <name>Zn(2+)</name>
        <dbReference type="ChEBI" id="CHEBI:29105"/>
    </cofactor>
    <text evidence="6">Binds 1 zinc ion.</text>
</comment>
<dbReference type="EMBL" id="JAFMYW010000003">
    <property type="protein sequence ID" value="MBO0949336.1"/>
    <property type="molecule type" value="Genomic_DNA"/>
</dbReference>
<evidence type="ECO:0000259" key="7">
    <source>
        <dbReference type="Pfam" id="PF01432"/>
    </source>
</evidence>
<protein>
    <submittedName>
        <fullName evidence="8">M3 family oligoendopeptidase</fullName>
    </submittedName>
</protein>
<keyword evidence="1 6" id="KW-0645">Protease</keyword>
<evidence type="ECO:0000256" key="6">
    <source>
        <dbReference type="RuleBase" id="RU003435"/>
    </source>
</evidence>
<dbReference type="InterPro" id="IPR011976">
    <property type="entry name" value="Pept_M3B_oligopep-rel"/>
</dbReference>
<reference evidence="8 9" key="1">
    <citation type="submission" date="2021-03" db="EMBL/GenBank/DDBJ databases">
        <title>Fibrella sp. HMF5405 genome sequencing and assembly.</title>
        <authorList>
            <person name="Kang H."/>
            <person name="Kim H."/>
            <person name="Bae S."/>
            <person name="Joh K."/>
        </authorList>
    </citation>
    <scope>NUCLEOTIDE SEQUENCE [LARGE SCALE GENOMIC DNA]</scope>
    <source>
        <strain evidence="8 9">HMF5405</strain>
    </source>
</reference>
<dbReference type="SUPFAM" id="SSF55486">
    <property type="entry name" value="Metalloproteases ('zincins'), catalytic domain"/>
    <property type="match status" value="1"/>
</dbReference>
<keyword evidence="3 6" id="KW-0378">Hydrolase</keyword>
<dbReference type="InterPro" id="IPR045090">
    <property type="entry name" value="Pept_M3A_M3B"/>
</dbReference>
<evidence type="ECO:0000256" key="3">
    <source>
        <dbReference type="ARBA" id="ARBA00022801"/>
    </source>
</evidence>
<keyword evidence="5 6" id="KW-0482">Metalloprotease</keyword>
<comment type="caution">
    <text evidence="8">The sequence shown here is derived from an EMBL/GenBank/DDBJ whole genome shotgun (WGS) entry which is preliminary data.</text>
</comment>
<evidence type="ECO:0000256" key="4">
    <source>
        <dbReference type="ARBA" id="ARBA00022833"/>
    </source>
</evidence>
<evidence type="ECO:0000313" key="8">
    <source>
        <dbReference type="EMBL" id="MBO0949336.1"/>
    </source>
</evidence>
<name>A0ABS3JIU5_9BACT</name>
<dbReference type="CDD" id="cd09606">
    <property type="entry name" value="M3B_PepF"/>
    <property type="match status" value="1"/>
</dbReference>
<evidence type="ECO:0000313" key="9">
    <source>
        <dbReference type="Proteomes" id="UP000664628"/>
    </source>
</evidence>
<dbReference type="PANTHER" id="PTHR11804">
    <property type="entry name" value="PROTEASE M3 THIMET OLIGOPEPTIDASE-RELATED"/>
    <property type="match status" value="1"/>
</dbReference>
<dbReference type="RefSeq" id="WP_207329301.1">
    <property type="nucleotide sequence ID" value="NZ_JAFMYW010000003.1"/>
</dbReference>
<evidence type="ECO:0000256" key="1">
    <source>
        <dbReference type="ARBA" id="ARBA00022670"/>
    </source>
</evidence>
<keyword evidence="2 6" id="KW-0479">Metal-binding</keyword>
<evidence type="ECO:0000256" key="5">
    <source>
        <dbReference type="ARBA" id="ARBA00023049"/>
    </source>
</evidence>
<gene>
    <name evidence="8" type="ORF">J2I46_12135</name>
</gene>
<keyword evidence="4 6" id="KW-0862">Zinc</keyword>
<keyword evidence="9" id="KW-1185">Reference proteome</keyword>
<dbReference type="Pfam" id="PF01432">
    <property type="entry name" value="Peptidase_M3"/>
    <property type="match status" value="1"/>
</dbReference>
<feature type="domain" description="Peptidase M3A/M3B catalytic" evidence="7">
    <location>
        <begin position="179"/>
        <end position="572"/>
    </location>
</feature>
<organism evidence="8 9">
    <name type="scientific">Fibrella forsythiae</name>
    <dbReference type="NCBI Taxonomy" id="2817061"/>
    <lineage>
        <taxon>Bacteria</taxon>
        <taxon>Pseudomonadati</taxon>
        <taxon>Bacteroidota</taxon>
        <taxon>Cytophagia</taxon>
        <taxon>Cytophagales</taxon>
        <taxon>Spirosomataceae</taxon>
        <taxon>Fibrella</taxon>
    </lineage>
</organism>